<keyword evidence="3" id="KW-1185">Reference proteome</keyword>
<comment type="caution">
    <text evidence="2">The sequence shown here is derived from an EMBL/GenBank/DDBJ whole genome shotgun (WGS) entry which is preliminary data.</text>
</comment>
<accession>A0A8J3KR93</accession>
<name>A0A8J3KR93_9ACTN</name>
<dbReference type="Pfam" id="PF18029">
    <property type="entry name" value="Glyoxalase_6"/>
    <property type="match status" value="1"/>
</dbReference>
<proteinExistence type="predicted"/>
<dbReference type="AlphaFoldDB" id="A0A8J3KR93"/>
<gene>
    <name evidence="2" type="ORF">Cco03nite_38930</name>
</gene>
<protein>
    <submittedName>
        <fullName evidence="2">Glyoxalase</fullName>
    </submittedName>
</protein>
<dbReference type="InterPro" id="IPR041581">
    <property type="entry name" value="Glyoxalase_6"/>
</dbReference>
<dbReference type="InterPro" id="IPR029068">
    <property type="entry name" value="Glyas_Bleomycin-R_OHBP_Dase"/>
</dbReference>
<dbReference type="SUPFAM" id="SSF54593">
    <property type="entry name" value="Glyoxalase/Bleomycin resistance protein/Dihydroxybiphenyl dioxygenase"/>
    <property type="match status" value="1"/>
</dbReference>
<sequence>MPPPAGSAKVRLGAVVSCENVPMQRVTGIGGVFLRARDAEVLRAWYATHLGIDVSEWGGHTFRWHAGGTTGWTVLEKDTDYIGDPGQPYMMNFRVDDLDAMLAQLRAAGARVADEVEDGEFGRFAWAYDAEDNRFELWQPPRGR</sequence>
<dbReference type="Proteomes" id="UP000630887">
    <property type="component" value="Unassembled WGS sequence"/>
</dbReference>
<dbReference type="PANTHER" id="PTHR33993:SF5">
    <property type="entry name" value="GLYOXALASE"/>
    <property type="match status" value="1"/>
</dbReference>
<dbReference type="Gene3D" id="3.10.180.10">
    <property type="entry name" value="2,3-Dihydroxybiphenyl 1,2-Dioxygenase, domain 1"/>
    <property type="match status" value="1"/>
</dbReference>
<dbReference type="PROSITE" id="PS51819">
    <property type="entry name" value="VOC"/>
    <property type="match status" value="1"/>
</dbReference>
<evidence type="ECO:0000313" key="2">
    <source>
        <dbReference type="EMBL" id="GIG07193.1"/>
    </source>
</evidence>
<dbReference type="InterPro" id="IPR052164">
    <property type="entry name" value="Anthracycline_SecMetBiosynth"/>
</dbReference>
<reference evidence="2 3" key="1">
    <citation type="submission" date="2021-01" db="EMBL/GenBank/DDBJ databases">
        <title>Whole genome shotgun sequence of Catellatospora coxensis NBRC 107359.</title>
        <authorList>
            <person name="Komaki H."/>
            <person name="Tamura T."/>
        </authorList>
    </citation>
    <scope>NUCLEOTIDE SEQUENCE [LARGE SCALE GENOMIC DNA]</scope>
    <source>
        <strain evidence="2 3">NBRC 107359</strain>
    </source>
</reference>
<dbReference type="PANTHER" id="PTHR33993">
    <property type="entry name" value="GLYOXALASE-RELATED"/>
    <property type="match status" value="1"/>
</dbReference>
<dbReference type="EMBL" id="BONI01000031">
    <property type="protein sequence ID" value="GIG07193.1"/>
    <property type="molecule type" value="Genomic_DNA"/>
</dbReference>
<evidence type="ECO:0000313" key="3">
    <source>
        <dbReference type="Proteomes" id="UP000630887"/>
    </source>
</evidence>
<evidence type="ECO:0000259" key="1">
    <source>
        <dbReference type="PROSITE" id="PS51819"/>
    </source>
</evidence>
<feature type="domain" description="VOC" evidence="1">
    <location>
        <begin position="28"/>
        <end position="140"/>
    </location>
</feature>
<organism evidence="2 3">
    <name type="scientific">Catellatospora coxensis</name>
    <dbReference type="NCBI Taxonomy" id="310354"/>
    <lineage>
        <taxon>Bacteria</taxon>
        <taxon>Bacillati</taxon>
        <taxon>Actinomycetota</taxon>
        <taxon>Actinomycetes</taxon>
        <taxon>Micromonosporales</taxon>
        <taxon>Micromonosporaceae</taxon>
        <taxon>Catellatospora</taxon>
    </lineage>
</organism>
<dbReference type="InterPro" id="IPR037523">
    <property type="entry name" value="VOC_core"/>
</dbReference>